<evidence type="ECO:0000256" key="1">
    <source>
        <dbReference type="ARBA" id="ARBA00008780"/>
    </source>
</evidence>
<protein>
    <recommendedName>
        <fullName evidence="2 10">Lysophospholipase</fullName>
        <ecNumber evidence="2 10">3.1.1.5</ecNumber>
    </recommendedName>
</protein>
<feature type="compositionally biased region" description="Polar residues" evidence="11">
    <location>
        <begin position="120"/>
        <end position="129"/>
    </location>
</feature>
<evidence type="ECO:0000313" key="13">
    <source>
        <dbReference type="EMBL" id="KAJ4371452.1"/>
    </source>
</evidence>
<keyword evidence="14" id="KW-1185">Reference proteome</keyword>
<keyword evidence="6 9" id="KW-0443">Lipid metabolism</keyword>
<dbReference type="InterPro" id="IPR002642">
    <property type="entry name" value="LysoPLipase_cat_dom"/>
</dbReference>
<dbReference type="GO" id="GO:0046475">
    <property type="term" value="P:glycerophospholipid catabolic process"/>
    <property type="evidence" value="ECO:0007669"/>
    <property type="project" value="TreeGrafter"/>
</dbReference>
<dbReference type="PANTHER" id="PTHR10728:SF33">
    <property type="entry name" value="LYSOPHOSPHOLIPASE 1-RELATED"/>
    <property type="match status" value="1"/>
</dbReference>
<reference evidence="13" key="1">
    <citation type="submission" date="2022-10" db="EMBL/GenBank/DDBJ databases">
        <title>Tapping the CABI collections for fungal endophytes: first genome assemblies for Collariella, Neodidymelliopsis, Ascochyta clinopodiicola, Didymella pomorum, Didymosphaeria variabile, Neocosmospora piperis and Neocucurbitaria cava.</title>
        <authorList>
            <person name="Hill R."/>
        </authorList>
    </citation>
    <scope>NUCLEOTIDE SEQUENCE</scope>
    <source>
        <strain evidence="13">IMI 356814</strain>
    </source>
</reference>
<feature type="region of interest" description="Disordered" evidence="11">
    <location>
        <begin position="106"/>
        <end position="142"/>
    </location>
</feature>
<gene>
    <name evidence="13" type="primary">PLB1</name>
    <name evidence="13" type="ORF">N0V83_004669</name>
</gene>
<comment type="catalytic activity">
    <reaction evidence="8 10">
        <text>a 1-acyl-sn-glycero-3-phosphocholine + H2O = sn-glycerol 3-phosphocholine + a fatty acid + H(+)</text>
        <dbReference type="Rhea" id="RHEA:15177"/>
        <dbReference type="ChEBI" id="CHEBI:15377"/>
        <dbReference type="ChEBI" id="CHEBI:15378"/>
        <dbReference type="ChEBI" id="CHEBI:16870"/>
        <dbReference type="ChEBI" id="CHEBI:28868"/>
        <dbReference type="ChEBI" id="CHEBI:58168"/>
        <dbReference type="EC" id="3.1.1.5"/>
    </reaction>
</comment>
<dbReference type="SUPFAM" id="SSF52151">
    <property type="entry name" value="FabD/lysophospholipase-like"/>
    <property type="match status" value="1"/>
</dbReference>
<dbReference type="Gene3D" id="3.40.1090.10">
    <property type="entry name" value="Cytosolic phospholipase A2 catalytic domain"/>
    <property type="match status" value="1"/>
</dbReference>
<dbReference type="EMBL" id="JAPEUY010000007">
    <property type="protein sequence ID" value="KAJ4371452.1"/>
    <property type="molecule type" value="Genomic_DNA"/>
</dbReference>
<accession>A0A9W8Y9V4</accession>
<dbReference type="SMART" id="SM00022">
    <property type="entry name" value="PLAc"/>
    <property type="match status" value="1"/>
</dbReference>
<dbReference type="GO" id="GO:0004623">
    <property type="term" value="F:phospholipase A2 activity"/>
    <property type="evidence" value="ECO:0007669"/>
    <property type="project" value="TreeGrafter"/>
</dbReference>
<dbReference type="GO" id="GO:0005783">
    <property type="term" value="C:endoplasmic reticulum"/>
    <property type="evidence" value="ECO:0007669"/>
    <property type="project" value="TreeGrafter"/>
</dbReference>
<name>A0A9W8Y9V4_9PLEO</name>
<evidence type="ECO:0000256" key="8">
    <source>
        <dbReference type="ARBA" id="ARBA00049531"/>
    </source>
</evidence>
<keyword evidence="3" id="KW-0732">Signal</keyword>
<evidence type="ECO:0000256" key="3">
    <source>
        <dbReference type="ARBA" id="ARBA00022729"/>
    </source>
</evidence>
<proteinExistence type="inferred from homology"/>
<evidence type="ECO:0000313" key="14">
    <source>
        <dbReference type="Proteomes" id="UP001140560"/>
    </source>
</evidence>
<comment type="similarity">
    <text evidence="1 10">Belongs to the lysophospholipase family.</text>
</comment>
<evidence type="ECO:0000256" key="5">
    <source>
        <dbReference type="ARBA" id="ARBA00022963"/>
    </source>
</evidence>
<evidence type="ECO:0000256" key="9">
    <source>
        <dbReference type="PROSITE-ProRule" id="PRU00555"/>
    </source>
</evidence>
<evidence type="ECO:0000256" key="7">
    <source>
        <dbReference type="ARBA" id="ARBA00023180"/>
    </source>
</evidence>
<evidence type="ECO:0000256" key="6">
    <source>
        <dbReference type="ARBA" id="ARBA00023098"/>
    </source>
</evidence>
<keyword evidence="5 9" id="KW-0442">Lipid degradation</keyword>
<dbReference type="Pfam" id="PF01735">
    <property type="entry name" value="PLA2_B"/>
    <property type="match status" value="1"/>
</dbReference>
<keyword evidence="4 9" id="KW-0378">Hydrolase</keyword>
<evidence type="ECO:0000256" key="10">
    <source>
        <dbReference type="RuleBase" id="RU362103"/>
    </source>
</evidence>
<dbReference type="AlphaFoldDB" id="A0A9W8Y9V4"/>
<evidence type="ECO:0000259" key="12">
    <source>
        <dbReference type="PROSITE" id="PS51210"/>
    </source>
</evidence>
<dbReference type="OrthoDB" id="4084751at2759"/>
<keyword evidence="7" id="KW-0325">Glycoprotein</keyword>
<comment type="caution">
    <text evidence="13">The sequence shown here is derived from an EMBL/GenBank/DDBJ whole genome shotgun (WGS) entry which is preliminary data.</text>
</comment>
<feature type="domain" description="PLA2c" evidence="12">
    <location>
        <begin position="116"/>
        <end position="678"/>
    </location>
</feature>
<dbReference type="GO" id="GO:0005829">
    <property type="term" value="C:cytosol"/>
    <property type="evidence" value="ECO:0007669"/>
    <property type="project" value="TreeGrafter"/>
</dbReference>
<dbReference type="Proteomes" id="UP001140560">
    <property type="component" value="Unassembled WGS sequence"/>
</dbReference>
<evidence type="ECO:0000256" key="2">
    <source>
        <dbReference type="ARBA" id="ARBA00013274"/>
    </source>
</evidence>
<evidence type="ECO:0000256" key="4">
    <source>
        <dbReference type="ARBA" id="ARBA00022801"/>
    </source>
</evidence>
<organism evidence="13 14">
    <name type="scientific">Neocucurbitaria cava</name>
    <dbReference type="NCBI Taxonomy" id="798079"/>
    <lineage>
        <taxon>Eukaryota</taxon>
        <taxon>Fungi</taxon>
        <taxon>Dikarya</taxon>
        <taxon>Ascomycota</taxon>
        <taxon>Pezizomycotina</taxon>
        <taxon>Dothideomycetes</taxon>
        <taxon>Pleosporomycetidae</taxon>
        <taxon>Pleosporales</taxon>
        <taxon>Pleosporineae</taxon>
        <taxon>Cucurbitariaceae</taxon>
        <taxon>Neocucurbitaria</taxon>
    </lineage>
</organism>
<dbReference type="EC" id="3.1.1.5" evidence="2 10"/>
<evidence type="ECO:0000256" key="11">
    <source>
        <dbReference type="SAM" id="MobiDB-lite"/>
    </source>
</evidence>
<dbReference type="FunFam" id="3.40.1090.10:FF:000010">
    <property type="entry name" value="Lysophospholipase"/>
    <property type="match status" value="1"/>
</dbReference>
<dbReference type="PANTHER" id="PTHR10728">
    <property type="entry name" value="CYTOSOLIC PHOSPHOLIPASE A2"/>
    <property type="match status" value="1"/>
</dbReference>
<sequence length="721" mass="77659">MHVDDEKALWGILATQRSRKDALEHSDQSLYYPYILGAYLEDMTGAYTMEDSVAEGSDDCSSFLRPSRPPSALTGLASSTALAAREAGVARTSDAVDVWKRASPQAPNGYAPAEVDCPSTRPSIRSADSLSDEETSWLKKRRPNTVDPMREFLVRANITGFDAGTYIDNHRDNTTSLPNIGIAFSGGGYRALLNGAGALAAFDSRTPVATGSGQLGGLLQASTYVAALSGGGWMIGSIYANNFTTVHDIIDQGENTDVWQFQNSLFVGPPQGSIQILSTADYFSNLVDTVSSKVDSQAAKFNTSLTDYYGRGLSFQLINASDGAPAYTFSSIQNDSDFSNGNAPMPILVADERAPGDTILSLNATVFEFNPFEMGSFDPTTYGFAPLKYIGSNFSNGELPQGQGCVAGFDNLGFVMGTSSSLFNQIFLNLDSFTGVPDVLKNAIAGILSDIGDDDNDIADYTPNPFLGFNNDTNPSAKEQRLTLVDGGEDLQNIPLNPLIQPTRQVDVIFAVDSSADTVEDENPSQNWPNGTAIVATYQRANTDIMNKTTFPYVPGQDTFVALGFNNRPAFFGCNSSNVTEGNNIPPLVVYIPNSPYVFWSNQSTFGKLDYTIKERNAMIQNGYDVATQANSTREGASNWPTCVGCAILSRSLERNGEDIPEVCQQCFTQYCWNGTVVEKSAPYEPQMLLTAIDTASGVGKYVPNFFGLALAAAVSGYMMM</sequence>
<dbReference type="PROSITE" id="PS51210">
    <property type="entry name" value="PLA2C"/>
    <property type="match status" value="1"/>
</dbReference>
<dbReference type="GO" id="GO:0004622">
    <property type="term" value="F:phosphatidylcholine lysophospholipase activity"/>
    <property type="evidence" value="ECO:0007669"/>
    <property type="project" value="UniProtKB-EC"/>
</dbReference>
<dbReference type="InterPro" id="IPR016035">
    <property type="entry name" value="Acyl_Trfase/lysoPLipase"/>
</dbReference>